<dbReference type="RefSeq" id="WP_163943956.1">
    <property type="nucleotide sequence ID" value="NZ_JAAIKC010000002.1"/>
</dbReference>
<sequence length="54" mass="6289">MFEEKNESKNNKVLNAEIANENISCRDLTLVADNQFSQNEQVELVDKEEYIDEP</sequence>
<dbReference type="AlphaFoldDB" id="A0A6G3ZUZ3"/>
<organism evidence="1">
    <name type="scientific">Paenibacillus sp. SYP-B3998</name>
    <dbReference type="NCBI Taxonomy" id="2678564"/>
    <lineage>
        <taxon>Bacteria</taxon>
        <taxon>Bacillati</taxon>
        <taxon>Bacillota</taxon>
        <taxon>Bacilli</taxon>
        <taxon>Bacillales</taxon>
        <taxon>Paenibacillaceae</taxon>
        <taxon>Paenibacillus</taxon>
    </lineage>
</organism>
<dbReference type="EMBL" id="JAAIKC010000002">
    <property type="protein sequence ID" value="NEW05962.1"/>
    <property type="molecule type" value="Genomic_DNA"/>
</dbReference>
<gene>
    <name evidence="1" type="ORF">GK047_08070</name>
</gene>
<name>A0A6G3ZUZ3_9BACL</name>
<proteinExistence type="predicted"/>
<accession>A0A6G3ZUZ3</accession>
<evidence type="ECO:0000313" key="1">
    <source>
        <dbReference type="EMBL" id="NEW05962.1"/>
    </source>
</evidence>
<reference evidence="1" key="1">
    <citation type="submission" date="2020-02" db="EMBL/GenBank/DDBJ databases">
        <authorList>
            <person name="Shen X.-R."/>
            <person name="Zhang Y.-X."/>
        </authorList>
    </citation>
    <scope>NUCLEOTIDE SEQUENCE</scope>
    <source>
        <strain evidence="1">SYP-B3998</strain>
    </source>
</reference>
<comment type="caution">
    <text evidence="1">The sequence shown here is derived from an EMBL/GenBank/DDBJ whole genome shotgun (WGS) entry which is preliminary data.</text>
</comment>
<protein>
    <submittedName>
        <fullName evidence="1">Uncharacterized protein</fullName>
    </submittedName>
</protein>